<protein>
    <submittedName>
        <fullName evidence="1">Uncharacterized protein</fullName>
    </submittedName>
</protein>
<dbReference type="Proteomes" id="UP001221898">
    <property type="component" value="Unassembled WGS sequence"/>
</dbReference>
<dbReference type="AlphaFoldDB" id="A0AAD7REV0"/>
<dbReference type="EMBL" id="JAINUG010000304">
    <property type="protein sequence ID" value="KAJ8378999.1"/>
    <property type="molecule type" value="Genomic_DNA"/>
</dbReference>
<evidence type="ECO:0000313" key="2">
    <source>
        <dbReference type="Proteomes" id="UP001221898"/>
    </source>
</evidence>
<organism evidence="1 2">
    <name type="scientific">Aldrovandia affinis</name>
    <dbReference type="NCBI Taxonomy" id="143900"/>
    <lineage>
        <taxon>Eukaryota</taxon>
        <taxon>Metazoa</taxon>
        <taxon>Chordata</taxon>
        <taxon>Craniata</taxon>
        <taxon>Vertebrata</taxon>
        <taxon>Euteleostomi</taxon>
        <taxon>Actinopterygii</taxon>
        <taxon>Neopterygii</taxon>
        <taxon>Teleostei</taxon>
        <taxon>Notacanthiformes</taxon>
        <taxon>Halosauridae</taxon>
        <taxon>Aldrovandia</taxon>
    </lineage>
</organism>
<name>A0AAD7REV0_9TELE</name>
<accession>A0AAD7REV0</accession>
<sequence>MKRKDGLPRRRSDMLNVKKYIRFWVGLKRIHSVYVFDSIAYHSSKEAIAFFGLSFLQNEFRKGTNRQRDTVLRDLRNIRHPPRAAPVVLDLLAKRKHV</sequence>
<keyword evidence="2" id="KW-1185">Reference proteome</keyword>
<gene>
    <name evidence="1" type="ORF">AAFF_G00232280</name>
</gene>
<proteinExistence type="predicted"/>
<comment type="caution">
    <text evidence="1">The sequence shown here is derived from an EMBL/GenBank/DDBJ whole genome shotgun (WGS) entry which is preliminary data.</text>
</comment>
<evidence type="ECO:0000313" key="1">
    <source>
        <dbReference type="EMBL" id="KAJ8378999.1"/>
    </source>
</evidence>
<reference evidence="1" key="1">
    <citation type="journal article" date="2023" name="Science">
        <title>Genome structures resolve the early diversification of teleost fishes.</title>
        <authorList>
            <person name="Parey E."/>
            <person name="Louis A."/>
            <person name="Montfort J."/>
            <person name="Bouchez O."/>
            <person name="Roques C."/>
            <person name="Iampietro C."/>
            <person name="Lluch J."/>
            <person name="Castinel A."/>
            <person name="Donnadieu C."/>
            <person name="Desvignes T."/>
            <person name="Floi Bucao C."/>
            <person name="Jouanno E."/>
            <person name="Wen M."/>
            <person name="Mejri S."/>
            <person name="Dirks R."/>
            <person name="Jansen H."/>
            <person name="Henkel C."/>
            <person name="Chen W.J."/>
            <person name="Zahm M."/>
            <person name="Cabau C."/>
            <person name="Klopp C."/>
            <person name="Thompson A.W."/>
            <person name="Robinson-Rechavi M."/>
            <person name="Braasch I."/>
            <person name="Lecointre G."/>
            <person name="Bobe J."/>
            <person name="Postlethwait J.H."/>
            <person name="Berthelot C."/>
            <person name="Roest Crollius H."/>
            <person name="Guiguen Y."/>
        </authorList>
    </citation>
    <scope>NUCLEOTIDE SEQUENCE</scope>
    <source>
        <strain evidence="1">NC1722</strain>
    </source>
</reference>